<reference evidence="1 2" key="1">
    <citation type="submission" date="2020-04" db="EMBL/GenBank/DDBJ databases">
        <title>Luteolibacter sp. G-1-1-1 isolated from soil.</title>
        <authorList>
            <person name="Dahal R.H."/>
        </authorList>
    </citation>
    <scope>NUCLEOTIDE SEQUENCE [LARGE SCALE GENOMIC DNA]</scope>
    <source>
        <strain evidence="1 2">G-1-1-1</strain>
    </source>
</reference>
<dbReference type="AlphaFoldDB" id="A0A858RDZ4"/>
<accession>A0A858RDZ4</accession>
<proteinExistence type="predicted"/>
<evidence type="ECO:0000313" key="1">
    <source>
        <dbReference type="EMBL" id="QJE94798.1"/>
    </source>
</evidence>
<dbReference type="EMBL" id="CP051774">
    <property type="protein sequence ID" value="QJE94798.1"/>
    <property type="molecule type" value="Genomic_DNA"/>
</dbReference>
<dbReference type="Proteomes" id="UP000501812">
    <property type="component" value="Chromosome"/>
</dbReference>
<sequence>MQLELPERLLVTRDVLTRSLLAHPEEKAPAMPASLAADLAGRFAPKAASRKDSACISWLDKVKNFLATPGFGAVAAAVVVLGVAVPMFSQGDHAAPKESFRGGEAIVATGEQTRIFFVGENAEIRAAVESSGNFESSALATAPSVEAVKEERGAKVVVDLNTGTVTAYGADGEALSQKMIPTDTSKVAGVIAKMVAGL</sequence>
<protein>
    <submittedName>
        <fullName evidence="1">Uncharacterized protein</fullName>
    </submittedName>
</protein>
<keyword evidence="2" id="KW-1185">Reference proteome</keyword>
<evidence type="ECO:0000313" key="2">
    <source>
        <dbReference type="Proteomes" id="UP000501812"/>
    </source>
</evidence>
<gene>
    <name evidence="1" type="ORF">HHL09_03050</name>
</gene>
<organism evidence="1 2">
    <name type="scientific">Luteolibacter luteus</name>
    <dbReference type="NCBI Taxonomy" id="2728835"/>
    <lineage>
        <taxon>Bacteria</taxon>
        <taxon>Pseudomonadati</taxon>
        <taxon>Verrucomicrobiota</taxon>
        <taxon>Verrucomicrobiia</taxon>
        <taxon>Verrucomicrobiales</taxon>
        <taxon>Verrucomicrobiaceae</taxon>
        <taxon>Luteolibacter</taxon>
    </lineage>
</organism>
<dbReference type="KEGG" id="luo:HHL09_03050"/>
<name>A0A858RDZ4_9BACT</name>
<dbReference type="RefSeq" id="WP_169453019.1">
    <property type="nucleotide sequence ID" value="NZ_CP051774.1"/>
</dbReference>